<gene>
    <name evidence="12" type="ORF">I7I51_00996</name>
</gene>
<comment type="similarity">
    <text evidence="2">Belongs to the ferric reductase (FRE) family.</text>
</comment>
<evidence type="ECO:0000256" key="4">
    <source>
        <dbReference type="ARBA" id="ARBA00022692"/>
    </source>
</evidence>
<dbReference type="EMBL" id="CP069114">
    <property type="protein sequence ID" value="QSS63935.1"/>
    <property type="molecule type" value="Genomic_DNA"/>
</dbReference>
<evidence type="ECO:0000256" key="10">
    <source>
        <dbReference type="SAM" id="Phobius"/>
    </source>
</evidence>
<sequence>MEITTIYAIAAGGIVSVFIFIRCLYLLAPLQSTVSVFVSRHLTYPYCLGRHRFAGPWTRAGVLVHISYLAVNLVCLLLSAPSVSDIGGRAGVLSVVNMTFLFTGPHLSLLADILGVSLHTCRKIHGSMAWMSVLLLAIHVVIALLIGRVAFPLRDAANLIAAIGSSSAAAIMFFSFPFFRRVAYGWFLRAHQGLAALLLYATWRHIPANQSLSRICIYVSLGSFTLTLFVQILFFCYQNGAFTSHGPPRAYVSCDGTDDDEKTNEGVEKAAAVQVVLPRPMRLDAGQYVNLWMPTVSLFSWAQTHPYMISSWSRGKQTKLDLYVKAQHGLSATLLDRARAAPSGSVSFSAFVTGPHGITEPVDRYESVLLVASGAGIAAVIPYLKKLIYGHNTSTCRTRRVHLVWQLRTLDMAIAVESAVNSLLKDDTVANGYILTISIYVESGGIV</sequence>
<feature type="transmembrane region" description="Helical" evidence="10">
    <location>
        <begin position="60"/>
        <end position="80"/>
    </location>
</feature>
<dbReference type="Pfam" id="PF01794">
    <property type="entry name" value="Ferric_reduct"/>
    <property type="match status" value="1"/>
</dbReference>
<dbReference type="GO" id="GO:0015677">
    <property type="term" value="P:copper ion import"/>
    <property type="evidence" value="ECO:0007669"/>
    <property type="project" value="TreeGrafter"/>
</dbReference>
<keyword evidence="7" id="KW-0560">Oxidoreductase</keyword>
<feature type="non-terminal residue" evidence="12">
    <location>
        <position position="447"/>
    </location>
</feature>
<evidence type="ECO:0000256" key="3">
    <source>
        <dbReference type="ARBA" id="ARBA00022448"/>
    </source>
</evidence>
<dbReference type="InterPro" id="IPR017927">
    <property type="entry name" value="FAD-bd_FR_type"/>
</dbReference>
<proteinExistence type="inferred from homology"/>
<evidence type="ECO:0000259" key="11">
    <source>
        <dbReference type="PROSITE" id="PS51384"/>
    </source>
</evidence>
<evidence type="ECO:0000256" key="7">
    <source>
        <dbReference type="ARBA" id="ARBA00023002"/>
    </source>
</evidence>
<organism evidence="12 13">
    <name type="scientific">Ajellomyces capsulatus</name>
    <name type="common">Darling's disease fungus</name>
    <name type="synonym">Histoplasma capsulatum</name>
    <dbReference type="NCBI Taxonomy" id="5037"/>
    <lineage>
        <taxon>Eukaryota</taxon>
        <taxon>Fungi</taxon>
        <taxon>Dikarya</taxon>
        <taxon>Ascomycota</taxon>
        <taxon>Pezizomycotina</taxon>
        <taxon>Eurotiomycetes</taxon>
        <taxon>Eurotiomycetidae</taxon>
        <taxon>Onygenales</taxon>
        <taxon>Ajellomycetaceae</taxon>
        <taxon>Histoplasma</taxon>
    </lineage>
</organism>
<feature type="transmembrane region" description="Helical" evidence="10">
    <location>
        <begin position="128"/>
        <end position="151"/>
    </location>
</feature>
<reference evidence="12" key="1">
    <citation type="submission" date="2021-01" db="EMBL/GenBank/DDBJ databases">
        <title>Chromosome-level genome assembly of a human fungal pathogen reveals clustering of transcriptionally co-regulated genes.</title>
        <authorList>
            <person name="Voorhies M."/>
            <person name="Cohen S."/>
            <person name="Shea T.P."/>
            <person name="Petrus S."/>
            <person name="Munoz J.F."/>
            <person name="Poplawski S."/>
            <person name="Goldman W.E."/>
            <person name="Michael T."/>
            <person name="Cuomo C.A."/>
            <person name="Sil A."/>
            <person name="Beyhan S."/>
        </authorList>
    </citation>
    <scope>NUCLEOTIDE SEQUENCE</scope>
    <source>
        <strain evidence="12">WU24</strain>
    </source>
</reference>
<feature type="domain" description="FAD-binding FR-type" evidence="11">
    <location>
        <begin position="249"/>
        <end position="362"/>
    </location>
</feature>
<comment type="subcellular location">
    <subcellularLocation>
        <location evidence="1">Membrane</location>
        <topology evidence="1">Multi-pass membrane protein</topology>
    </subcellularLocation>
</comment>
<keyword evidence="6 10" id="KW-1133">Transmembrane helix</keyword>
<feature type="transmembrane region" description="Helical" evidence="10">
    <location>
        <begin position="157"/>
        <end position="179"/>
    </location>
</feature>
<evidence type="ECO:0000313" key="13">
    <source>
        <dbReference type="Proteomes" id="UP000663671"/>
    </source>
</evidence>
<dbReference type="GO" id="GO:0005886">
    <property type="term" value="C:plasma membrane"/>
    <property type="evidence" value="ECO:0007669"/>
    <property type="project" value="TreeGrafter"/>
</dbReference>
<dbReference type="GO" id="GO:0006879">
    <property type="term" value="P:intracellular iron ion homeostasis"/>
    <property type="evidence" value="ECO:0007669"/>
    <property type="project" value="TreeGrafter"/>
</dbReference>
<dbReference type="Proteomes" id="UP000663671">
    <property type="component" value="Chromosome 1"/>
</dbReference>
<evidence type="ECO:0000256" key="2">
    <source>
        <dbReference type="ARBA" id="ARBA00006278"/>
    </source>
</evidence>
<dbReference type="GO" id="GO:0006826">
    <property type="term" value="P:iron ion transport"/>
    <property type="evidence" value="ECO:0007669"/>
    <property type="project" value="TreeGrafter"/>
</dbReference>
<name>A0A8A1MDH8_AJECA</name>
<evidence type="ECO:0000256" key="8">
    <source>
        <dbReference type="ARBA" id="ARBA00023065"/>
    </source>
</evidence>
<keyword evidence="9 10" id="KW-0472">Membrane</keyword>
<dbReference type="PANTHER" id="PTHR32361:SF26">
    <property type="entry name" value="FAD-BINDING 8 DOMAIN-CONTAINING PROTEIN-RELATED"/>
    <property type="match status" value="1"/>
</dbReference>
<feature type="transmembrane region" description="Helical" evidence="10">
    <location>
        <begin position="6"/>
        <end position="27"/>
    </location>
</feature>
<keyword evidence="8" id="KW-0406">Ion transport</keyword>
<dbReference type="Pfam" id="PF08022">
    <property type="entry name" value="FAD_binding_8"/>
    <property type="match status" value="1"/>
</dbReference>
<dbReference type="InterPro" id="IPR039261">
    <property type="entry name" value="FNR_nucleotide-bd"/>
</dbReference>
<dbReference type="PROSITE" id="PS51384">
    <property type="entry name" value="FAD_FR"/>
    <property type="match status" value="1"/>
</dbReference>
<dbReference type="InterPro" id="IPR013112">
    <property type="entry name" value="FAD-bd_8"/>
</dbReference>
<protein>
    <recommendedName>
        <fullName evidence="11">FAD-binding FR-type domain-containing protein</fullName>
    </recommendedName>
</protein>
<dbReference type="PANTHER" id="PTHR32361">
    <property type="entry name" value="FERRIC/CUPRIC REDUCTASE TRANSMEMBRANE COMPONENT"/>
    <property type="match status" value="1"/>
</dbReference>
<keyword evidence="4 10" id="KW-0812">Transmembrane</keyword>
<dbReference type="SUPFAM" id="SSF52343">
    <property type="entry name" value="Ferredoxin reductase-like, C-terminal NADP-linked domain"/>
    <property type="match status" value="1"/>
</dbReference>
<dbReference type="InterPro" id="IPR013130">
    <property type="entry name" value="Fe3_Rdtase_TM_dom"/>
</dbReference>
<feature type="transmembrane region" description="Helical" evidence="10">
    <location>
        <begin position="92"/>
        <end position="116"/>
    </location>
</feature>
<dbReference type="VEuPathDB" id="FungiDB:I7I51_00996"/>
<evidence type="ECO:0000256" key="1">
    <source>
        <dbReference type="ARBA" id="ARBA00004141"/>
    </source>
</evidence>
<dbReference type="CDD" id="cd06186">
    <property type="entry name" value="NOX_Duox_like_FAD_NADP"/>
    <property type="match status" value="1"/>
</dbReference>
<evidence type="ECO:0000256" key="9">
    <source>
        <dbReference type="ARBA" id="ARBA00023136"/>
    </source>
</evidence>
<dbReference type="GO" id="GO:0000293">
    <property type="term" value="F:ferric-chelate reductase activity"/>
    <property type="evidence" value="ECO:0007669"/>
    <property type="project" value="UniProtKB-ARBA"/>
</dbReference>
<evidence type="ECO:0000313" key="12">
    <source>
        <dbReference type="EMBL" id="QSS63935.1"/>
    </source>
</evidence>
<feature type="transmembrane region" description="Helical" evidence="10">
    <location>
        <begin position="215"/>
        <end position="237"/>
    </location>
</feature>
<dbReference type="InterPro" id="IPR051410">
    <property type="entry name" value="Ferric/Cupric_Reductase"/>
</dbReference>
<dbReference type="OrthoDB" id="4184411at2759"/>
<keyword evidence="5" id="KW-0249">Electron transport</keyword>
<dbReference type="InterPro" id="IPR013121">
    <property type="entry name" value="Fe_red_NAD-bd_6"/>
</dbReference>
<evidence type="ECO:0000256" key="6">
    <source>
        <dbReference type="ARBA" id="ARBA00022989"/>
    </source>
</evidence>
<evidence type="ECO:0000256" key="5">
    <source>
        <dbReference type="ARBA" id="ARBA00022982"/>
    </source>
</evidence>
<dbReference type="Gene3D" id="3.40.50.80">
    <property type="entry name" value="Nucleotide-binding domain of ferredoxin-NADP reductase (FNR) module"/>
    <property type="match status" value="1"/>
</dbReference>
<accession>A0A8A1MDH8</accession>
<keyword evidence="3" id="KW-0813">Transport</keyword>
<dbReference type="Pfam" id="PF08030">
    <property type="entry name" value="NAD_binding_6"/>
    <property type="match status" value="1"/>
</dbReference>
<dbReference type="AlphaFoldDB" id="A0A8A1MDH8"/>
<feature type="transmembrane region" description="Helical" evidence="10">
    <location>
        <begin position="186"/>
        <end position="203"/>
    </location>
</feature>